<protein>
    <recommendedName>
        <fullName evidence="7">Cyclin-like domain-containing protein</fullName>
    </recommendedName>
</protein>
<keyword evidence="9" id="KW-1185">Reference proteome</keyword>
<dbReference type="SMART" id="SM00385">
    <property type="entry name" value="CYCLIN"/>
    <property type="match status" value="1"/>
</dbReference>
<dbReference type="SUPFAM" id="SSF47954">
    <property type="entry name" value="Cyclin-like"/>
    <property type="match status" value="1"/>
</dbReference>
<dbReference type="Gene3D" id="1.10.472.10">
    <property type="entry name" value="Cyclin-like"/>
    <property type="match status" value="1"/>
</dbReference>
<dbReference type="Pfam" id="PF00134">
    <property type="entry name" value="Cyclin_N"/>
    <property type="match status" value="1"/>
</dbReference>
<evidence type="ECO:0000256" key="5">
    <source>
        <dbReference type="SAM" id="MobiDB-lite"/>
    </source>
</evidence>
<evidence type="ECO:0000256" key="3">
    <source>
        <dbReference type="ARBA" id="ARBA00023306"/>
    </source>
</evidence>
<evidence type="ECO:0000313" key="9">
    <source>
        <dbReference type="Proteomes" id="UP000834106"/>
    </source>
</evidence>
<dbReference type="AlphaFoldDB" id="A0AAD1ZMJ7"/>
<comment type="similarity">
    <text evidence="4">Belongs to the cyclin family.</text>
</comment>
<dbReference type="PANTHER" id="PTHR10177">
    <property type="entry name" value="CYCLINS"/>
    <property type="match status" value="1"/>
</dbReference>
<accession>A0AAD1ZMJ7</accession>
<evidence type="ECO:0000259" key="7">
    <source>
        <dbReference type="SMART" id="SM00385"/>
    </source>
</evidence>
<evidence type="ECO:0000256" key="1">
    <source>
        <dbReference type="ARBA" id="ARBA00022618"/>
    </source>
</evidence>
<organism evidence="8 9">
    <name type="scientific">Fraxinus pennsylvanica</name>
    <dbReference type="NCBI Taxonomy" id="56036"/>
    <lineage>
        <taxon>Eukaryota</taxon>
        <taxon>Viridiplantae</taxon>
        <taxon>Streptophyta</taxon>
        <taxon>Embryophyta</taxon>
        <taxon>Tracheophyta</taxon>
        <taxon>Spermatophyta</taxon>
        <taxon>Magnoliopsida</taxon>
        <taxon>eudicotyledons</taxon>
        <taxon>Gunneridae</taxon>
        <taxon>Pentapetalae</taxon>
        <taxon>asterids</taxon>
        <taxon>lamiids</taxon>
        <taxon>Lamiales</taxon>
        <taxon>Oleaceae</taxon>
        <taxon>Oleeae</taxon>
        <taxon>Fraxinus</taxon>
    </lineage>
</organism>
<dbReference type="Proteomes" id="UP000834106">
    <property type="component" value="Chromosome 10"/>
</dbReference>
<dbReference type="FunFam" id="1.10.472.10:FF:000001">
    <property type="entry name" value="G2/mitotic-specific cyclin"/>
    <property type="match status" value="1"/>
</dbReference>
<proteinExistence type="inferred from homology"/>
<evidence type="ECO:0000256" key="2">
    <source>
        <dbReference type="ARBA" id="ARBA00023127"/>
    </source>
</evidence>
<keyword evidence="2 4" id="KW-0195">Cyclin</keyword>
<reference evidence="8" key="1">
    <citation type="submission" date="2023-05" db="EMBL/GenBank/DDBJ databases">
        <authorList>
            <person name="Huff M."/>
        </authorList>
    </citation>
    <scope>NUCLEOTIDE SEQUENCE</scope>
</reference>
<dbReference type="InterPro" id="IPR013763">
    <property type="entry name" value="Cyclin-like_dom"/>
</dbReference>
<dbReference type="InterPro" id="IPR006671">
    <property type="entry name" value="Cyclin_N"/>
</dbReference>
<keyword evidence="6" id="KW-0812">Transmembrane</keyword>
<dbReference type="InterPro" id="IPR039361">
    <property type="entry name" value="Cyclin"/>
</dbReference>
<dbReference type="InterPro" id="IPR048258">
    <property type="entry name" value="Cyclins_cyclin-box"/>
</dbReference>
<keyword evidence="6" id="KW-1133">Transmembrane helix</keyword>
<keyword evidence="1" id="KW-0132">Cell division</keyword>
<keyword evidence="6" id="KW-0472">Membrane</keyword>
<feature type="domain" description="Cyclin-like" evidence="7">
    <location>
        <begin position="143"/>
        <end position="222"/>
    </location>
</feature>
<feature type="region of interest" description="Disordered" evidence="5">
    <location>
        <begin position="1"/>
        <end position="20"/>
    </location>
</feature>
<gene>
    <name evidence="8" type="ORF">FPE_LOCUS16310</name>
</gene>
<sequence>MDDKENRITTGRRASKKRLNESVEGISMSKKRVVLGELTNTSSNATGLTIKSGSGKSRKPIFVPEPQEKVGELVDETVNTSIDVNVDFHVIPETDESQKIGLAHIMYRHLHSLEVEAKRRPSCNYMEKVQKDITPAMREILVDWLVEVAEEFKLLSDTLYLTINYIDKYLSAHDLRRNKLQLLGVSCMLVAATIFSSTWFEAFVKAGCSHQIDLHAENSDLQAPGGAEGTMGQLAAGSNIDCQVRCQPNSSHVVQRHQ</sequence>
<feature type="transmembrane region" description="Helical" evidence="6">
    <location>
        <begin position="180"/>
        <end position="200"/>
    </location>
</feature>
<dbReference type="PROSITE" id="PS00292">
    <property type="entry name" value="CYCLINS"/>
    <property type="match status" value="1"/>
</dbReference>
<dbReference type="InterPro" id="IPR036915">
    <property type="entry name" value="Cyclin-like_sf"/>
</dbReference>
<evidence type="ECO:0000313" key="8">
    <source>
        <dbReference type="EMBL" id="CAI9769980.1"/>
    </source>
</evidence>
<keyword evidence="3" id="KW-0131">Cell cycle</keyword>
<name>A0AAD1ZMJ7_9LAMI</name>
<evidence type="ECO:0000256" key="6">
    <source>
        <dbReference type="SAM" id="Phobius"/>
    </source>
</evidence>
<evidence type="ECO:0000256" key="4">
    <source>
        <dbReference type="RuleBase" id="RU000383"/>
    </source>
</evidence>
<dbReference type="EMBL" id="OU503045">
    <property type="protein sequence ID" value="CAI9769980.1"/>
    <property type="molecule type" value="Genomic_DNA"/>
</dbReference>
<dbReference type="GO" id="GO:0051301">
    <property type="term" value="P:cell division"/>
    <property type="evidence" value="ECO:0007669"/>
    <property type="project" value="UniProtKB-KW"/>
</dbReference>